<name>Q2R503_ORYSJ</name>
<sequence>MDKPTQEQPTGDKGKETQLVMEEDICTQVVVEESSSSSSSEPGSGSYHLPSDPHPSPAKKRKGGSDNEVDSGYVPPELVCKTVHLKGITSEANNTKTQENAYPSAISGRVTSNWWEQYYADITVLPKFPKSARELNDTSIQNIQADMCYFIHRPKPTLPWNAAHAWINSHIRPKCAFGCSCIAVYCGSIHADPRDLQDLESTAILLGFDDLQEKYWRRGMSMLGDMQSTAILKGTKHSRESLALILY</sequence>
<dbReference type="AlphaFoldDB" id="Q2R503"/>
<reference evidence="4" key="4">
    <citation type="journal article" date="2008" name="Nucleic Acids Res.">
        <title>The rice annotation project database (RAP-DB): 2008 update.</title>
        <authorList>
            <consortium name="The rice annotation project (RAP)"/>
        </authorList>
    </citation>
    <scope>GENOME REANNOTATION</scope>
    <source>
        <strain evidence="4">cv. Nipponbare</strain>
    </source>
</reference>
<feature type="compositionally biased region" description="Basic and acidic residues" evidence="1">
    <location>
        <begin position="1"/>
        <end position="16"/>
    </location>
</feature>
<protein>
    <submittedName>
        <fullName evidence="2">Uncharacterized protein</fullName>
    </submittedName>
</protein>
<dbReference type="EMBL" id="AC146946">
    <property type="protein sequence ID" value="AAX95241.1"/>
    <property type="molecule type" value="Genomic_DNA"/>
</dbReference>
<reference evidence="4" key="1">
    <citation type="journal article" date="2005" name="Nature">
        <title>The map-based sequence of the rice genome.</title>
        <authorList>
            <consortium name="International rice genome sequencing project (IRGSP)"/>
            <person name="Matsumoto T."/>
            <person name="Wu J."/>
            <person name="Kanamori H."/>
            <person name="Katayose Y."/>
            <person name="Fujisawa M."/>
            <person name="Namiki N."/>
            <person name="Mizuno H."/>
            <person name="Yamamoto K."/>
            <person name="Antonio B.A."/>
            <person name="Baba T."/>
            <person name="Sakata K."/>
            <person name="Nagamura Y."/>
            <person name="Aoki H."/>
            <person name="Arikawa K."/>
            <person name="Arita K."/>
            <person name="Bito T."/>
            <person name="Chiden Y."/>
            <person name="Fujitsuka N."/>
            <person name="Fukunaka R."/>
            <person name="Hamada M."/>
            <person name="Harada C."/>
            <person name="Hayashi A."/>
            <person name="Hijishita S."/>
            <person name="Honda M."/>
            <person name="Hosokawa S."/>
            <person name="Ichikawa Y."/>
            <person name="Idonuma A."/>
            <person name="Iijima M."/>
            <person name="Ikeda M."/>
            <person name="Ikeno M."/>
            <person name="Ito K."/>
            <person name="Ito S."/>
            <person name="Ito T."/>
            <person name="Ito Y."/>
            <person name="Ito Y."/>
            <person name="Iwabuchi A."/>
            <person name="Kamiya K."/>
            <person name="Karasawa W."/>
            <person name="Kurita K."/>
            <person name="Katagiri S."/>
            <person name="Kikuta A."/>
            <person name="Kobayashi H."/>
            <person name="Kobayashi N."/>
            <person name="Machita K."/>
            <person name="Maehara T."/>
            <person name="Masukawa M."/>
            <person name="Mizubayashi T."/>
            <person name="Mukai Y."/>
            <person name="Nagasaki H."/>
            <person name="Nagata Y."/>
            <person name="Naito S."/>
            <person name="Nakashima M."/>
            <person name="Nakama Y."/>
            <person name="Nakamichi Y."/>
            <person name="Nakamura M."/>
            <person name="Meguro A."/>
            <person name="Negishi M."/>
            <person name="Ohta I."/>
            <person name="Ohta T."/>
            <person name="Okamoto M."/>
            <person name="Ono N."/>
            <person name="Saji S."/>
            <person name="Sakaguchi M."/>
            <person name="Sakai K."/>
            <person name="Shibata M."/>
            <person name="Shimokawa T."/>
            <person name="Song J."/>
            <person name="Takazaki Y."/>
            <person name="Terasawa K."/>
            <person name="Tsugane M."/>
            <person name="Tsuji K."/>
            <person name="Ueda S."/>
            <person name="Waki K."/>
            <person name="Yamagata H."/>
            <person name="Yamamoto M."/>
            <person name="Yamamoto S."/>
            <person name="Yamane H."/>
            <person name="Yoshiki S."/>
            <person name="Yoshihara R."/>
            <person name="Yukawa K."/>
            <person name="Zhong H."/>
            <person name="Yano M."/>
            <person name="Yuan Q."/>
            <person name="Ouyang S."/>
            <person name="Liu J."/>
            <person name="Jones K.M."/>
            <person name="Gansberger K."/>
            <person name="Moffat K."/>
            <person name="Hill J."/>
            <person name="Bera J."/>
            <person name="Fadrosh D."/>
            <person name="Jin S."/>
            <person name="Johri S."/>
            <person name="Kim M."/>
            <person name="Overton L."/>
            <person name="Reardon M."/>
            <person name="Tsitrin T."/>
            <person name="Vuong H."/>
            <person name="Weaver B."/>
            <person name="Ciecko A."/>
            <person name="Tallon L."/>
            <person name="Jackson J."/>
            <person name="Pai G."/>
            <person name="Aken S.V."/>
            <person name="Utterback T."/>
            <person name="Reidmuller S."/>
            <person name="Feldblyum T."/>
            <person name="Hsiao J."/>
            <person name="Zismann V."/>
            <person name="Iobst S."/>
            <person name="de Vazeille A.R."/>
            <person name="Buell C.R."/>
            <person name="Ying K."/>
            <person name="Li Y."/>
            <person name="Lu T."/>
            <person name="Huang Y."/>
            <person name="Zhao Q."/>
            <person name="Feng Q."/>
            <person name="Zhang L."/>
            <person name="Zhu J."/>
            <person name="Weng Q."/>
            <person name="Mu J."/>
            <person name="Lu Y."/>
            <person name="Fan D."/>
            <person name="Liu Y."/>
            <person name="Guan J."/>
            <person name="Zhang Y."/>
            <person name="Yu S."/>
            <person name="Liu X."/>
            <person name="Zhang Y."/>
            <person name="Hong G."/>
            <person name="Han B."/>
            <person name="Choisne N."/>
            <person name="Demange N."/>
            <person name="Orjeda G."/>
            <person name="Samain S."/>
            <person name="Cattolico L."/>
            <person name="Pelletier E."/>
            <person name="Couloux A."/>
            <person name="Segurens B."/>
            <person name="Wincker P."/>
            <person name="D'Hont A."/>
            <person name="Scarpelli C."/>
            <person name="Weissenbach J."/>
            <person name="Salanoubat M."/>
            <person name="Quetier F."/>
            <person name="Yu Y."/>
            <person name="Kim H.R."/>
            <person name="Rambo T."/>
            <person name="Currie J."/>
            <person name="Collura K."/>
            <person name="Luo M."/>
            <person name="Yang T."/>
            <person name="Ammiraju J.S.S."/>
            <person name="Engler F."/>
            <person name="Soderlund C."/>
            <person name="Wing R.A."/>
            <person name="Palmer L.E."/>
            <person name="de la Bastide M."/>
            <person name="Spiegel L."/>
            <person name="Nascimento L."/>
            <person name="Zutavern T."/>
            <person name="O'Shaughnessy A."/>
            <person name="Dike S."/>
            <person name="Dedhia N."/>
            <person name="Preston R."/>
            <person name="Balija V."/>
            <person name="McCombie W.R."/>
            <person name="Chow T."/>
            <person name="Chen H."/>
            <person name="Chung M."/>
            <person name="Chen C."/>
            <person name="Shaw J."/>
            <person name="Wu H."/>
            <person name="Hsiao K."/>
            <person name="Chao Y."/>
            <person name="Chu M."/>
            <person name="Cheng C."/>
            <person name="Hour A."/>
            <person name="Lee P."/>
            <person name="Lin S."/>
            <person name="Lin Y."/>
            <person name="Liou J."/>
            <person name="Liu S."/>
            <person name="Hsing Y."/>
            <person name="Raghuvanshi S."/>
            <person name="Mohanty A."/>
            <person name="Bharti A.K."/>
            <person name="Gaur A."/>
            <person name="Gupta V."/>
            <person name="Kumar D."/>
            <person name="Ravi V."/>
            <person name="Vij S."/>
            <person name="Kapur A."/>
            <person name="Khurana P."/>
            <person name="Khurana P."/>
            <person name="Khurana J.P."/>
            <person name="Tyagi A.K."/>
            <person name="Gaikwad K."/>
            <person name="Singh A."/>
            <person name="Dalal V."/>
            <person name="Srivastava S."/>
            <person name="Dixit A."/>
            <person name="Pal A.K."/>
            <person name="Ghazi I.A."/>
            <person name="Yadav M."/>
            <person name="Pandit A."/>
            <person name="Bhargava A."/>
            <person name="Sureshbabu K."/>
            <person name="Batra K."/>
            <person name="Sharma T.R."/>
            <person name="Mohapatra T."/>
            <person name="Singh N.K."/>
            <person name="Messing J."/>
            <person name="Nelson A.B."/>
            <person name="Fuks G."/>
            <person name="Kavchok S."/>
            <person name="Keizer G."/>
            <person name="Linton E."/>
            <person name="Llaca V."/>
            <person name="Song R."/>
            <person name="Tanyolac B."/>
            <person name="Young S."/>
            <person name="Ho-Il K."/>
            <person name="Hahn J.H."/>
            <person name="Sangsakoo G."/>
            <person name="Vanavichit A."/>
            <person name="de Mattos Luiz.A.T."/>
            <person name="Zimmer P.D."/>
            <person name="Malone G."/>
            <person name="Dellagostin O."/>
            <person name="de Oliveira A.C."/>
            <person name="Bevan M."/>
            <person name="Bancroft I."/>
            <person name="Minx P."/>
            <person name="Cordum H."/>
            <person name="Wilson R."/>
            <person name="Cheng Z."/>
            <person name="Jin W."/>
            <person name="Jiang J."/>
            <person name="Leong S.A."/>
            <person name="Iwama H."/>
            <person name="Gojobori T."/>
            <person name="Itoh T."/>
            <person name="Niimura Y."/>
            <person name="Fujii Y."/>
            <person name="Habara T."/>
            <person name="Sakai H."/>
            <person name="Sato Y."/>
            <person name="Wilson G."/>
            <person name="Kumar K."/>
            <person name="McCouch S."/>
            <person name="Juretic N."/>
            <person name="Hoen D."/>
            <person name="Wright S."/>
            <person name="Bruskiewich R."/>
            <person name="Bureau T."/>
            <person name="Miyao A."/>
            <person name="Hirochika H."/>
            <person name="Nishikawa T."/>
            <person name="Kadowaki K."/>
            <person name="Sugiura M."/>
            <person name="Burr B."/>
            <person name="Sasaki T."/>
        </authorList>
    </citation>
    <scope>NUCLEOTIDE SEQUENCE [LARGE SCALE GENOMIC DNA]</scope>
    <source>
        <strain evidence="4">cv. Nipponbare</strain>
    </source>
</reference>
<gene>
    <name evidence="3" type="ordered locus">LOC_Os11g26700</name>
</gene>
<feature type="region of interest" description="Disordered" evidence="1">
    <location>
        <begin position="1"/>
        <end position="74"/>
    </location>
</feature>
<evidence type="ECO:0000313" key="3">
    <source>
        <dbReference type="EMBL" id="AAX96137.1"/>
    </source>
</evidence>
<accession>Q2R503</accession>
<proteinExistence type="predicted"/>
<reference evidence="2" key="3">
    <citation type="submission" date="2006-11" db="EMBL/GenBank/DDBJ databases">
        <title>.</title>
        <authorList>
            <person name="Buell C."/>
            <person name="Yuan Q."/>
            <person name="Ouyang S."/>
            <person name="Liu J."/>
            <person name="Wang A."/>
            <person name="Maiti R."/>
            <person name="Lin H."/>
            <person name="Zhu W."/>
            <person name="Hamilton J."/>
            <person name="Jones K."/>
            <person name="Tallon L."/>
            <person name="Feldblyum T."/>
            <person name="Tsitrin T."/>
            <person name="Bera J."/>
            <person name="Kim M."/>
            <person name="Jin S."/>
            <person name="Fadrosh D."/>
            <person name="Vuong H."/>
            <person name="Overton II L."/>
            <person name="Reardon M."/>
            <person name="Weaver B."/>
            <person name="Johri S."/>
            <person name="Lewis M."/>
            <person name="Utterback T."/>
            <person name="Van Aken S."/>
            <person name="Wortman J."/>
            <person name="Haas B."/>
            <person name="Koo H."/>
            <person name="Zismann V."/>
            <person name="Hsiao J."/>
            <person name="Iobst S."/>
            <person name="de Vazeilles A."/>
            <person name="White O."/>
            <person name="Salzberg S."/>
            <person name="Fraser C."/>
        </authorList>
    </citation>
    <scope>NUCLEOTIDE SEQUENCE</scope>
</reference>
<evidence type="ECO:0000313" key="2">
    <source>
        <dbReference type="EMBL" id="AAX95241.1"/>
    </source>
</evidence>
<dbReference type="EMBL" id="AC145325">
    <property type="protein sequence ID" value="AAX96137.1"/>
    <property type="molecule type" value="Genomic_DNA"/>
</dbReference>
<organism evidence="2 4">
    <name type="scientific">Oryza sativa subsp. japonica</name>
    <name type="common">Rice</name>
    <dbReference type="NCBI Taxonomy" id="39947"/>
    <lineage>
        <taxon>Eukaryota</taxon>
        <taxon>Viridiplantae</taxon>
        <taxon>Streptophyta</taxon>
        <taxon>Embryophyta</taxon>
        <taxon>Tracheophyta</taxon>
        <taxon>Spermatophyta</taxon>
        <taxon>Magnoliopsida</taxon>
        <taxon>Liliopsida</taxon>
        <taxon>Poales</taxon>
        <taxon>Poaceae</taxon>
        <taxon>BOP clade</taxon>
        <taxon>Oryzoideae</taxon>
        <taxon>Oryzeae</taxon>
        <taxon>Oryzinae</taxon>
        <taxon>Oryza</taxon>
        <taxon>Oryza sativa</taxon>
    </lineage>
</organism>
<reference evidence="2" key="2">
    <citation type="submission" date="2005-04" db="EMBL/GenBank/DDBJ databases">
        <authorList>
            <person name="Buell R."/>
        </authorList>
    </citation>
    <scope>NUCLEOTIDE SEQUENCE</scope>
</reference>
<evidence type="ECO:0000313" key="4">
    <source>
        <dbReference type="Proteomes" id="UP000000763"/>
    </source>
</evidence>
<evidence type="ECO:0000256" key="1">
    <source>
        <dbReference type="SAM" id="MobiDB-lite"/>
    </source>
</evidence>
<feature type="compositionally biased region" description="Low complexity" evidence="1">
    <location>
        <begin position="29"/>
        <end position="46"/>
    </location>
</feature>
<dbReference type="Proteomes" id="UP000000763">
    <property type="component" value="Chromosome 11"/>
</dbReference>